<dbReference type="AlphaFoldDB" id="A0A0R2NCA5"/>
<gene>
    <name evidence="1" type="ORF">IV88_GL000918</name>
</gene>
<dbReference type="Proteomes" id="UP000051249">
    <property type="component" value="Unassembled WGS sequence"/>
</dbReference>
<evidence type="ECO:0000313" key="1">
    <source>
        <dbReference type="EMBL" id="KRO23521.1"/>
    </source>
</evidence>
<protein>
    <submittedName>
        <fullName evidence="1">Uncharacterized protein</fullName>
    </submittedName>
</protein>
<name>A0A0R2NCA5_9LACO</name>
<organism evidence="1 2">
    <name type="scientific">Pediococcus argentinicus</name>
    <dbReference type="NCBI Taxonomy" id="480391"/>
    <lineage>
        <taxon>Bacteria</taxon>
        <taxon>Bacillati</taxon>
        <taxon>Bacillota</taxon>
        <taxon>Bacilli</taxon>
        <taxon>Lactobacillales</taxon>
        <taxon>Lactobacillaceae</taxon>
        <taxon>Pediococcus</taxon>
    </lineage>
</organism>
<dbReference type="EMBL" id="JQCQ01000029">
    <property type="protein sequence ID" value="KRO23521.1"/>
    <property type="molecule type" value="Genomic_DNA"/>
</dbReference>
<dbReference type="OrthoDB" id="2148857at2"/>
<keyword evidence="2" id="KW-1185">Reference proteome</keyword>
<proteinExistence type="predicted"/>
<evidence type="ECO:0000313" key="2">
    <source>
        <dbReference type="Proteomes" id="UP000051249"/>
    </source>
</evidence>
<sequence length="152" mass="17272">MKIAATQAIQILKDENVTTKDFKVTKVSLKKADSKPMEPVWEFLKTATEDKPLLDAAITVNKDVTVRLQTSIINLPLRYVSQAEKILDDQDYDLNIYAIIEAEAINSSHLRIDQIGTIEDVQNANKDLRANFHDWINEQFDRLDNGGEAKDE</sequence>
<comment type="caution">
    <text evidence="1">The sequence shown here is derived from an EMBL/GenBank/DDBJ whole genome shotgun (WGS) entry which is preliminary data.</text>
</comment>
<accession>A0A0R2NCA5</accession>
<reference evidence="1 2" key="1">
    <citation type="journal article" date="2015" name="Genome Announc.">
        <title>Expanding the biotechnology potential of lactobacilli through comparative genomics of 213 strains and associated genera.</title>
        <authorList>
            <person name="Sun Z."/>
            <person name="Harris H.M."/>
            <person name="McCann A."/>
            <person name="Guo C."/>
            <person name="Argimon S."/>
            <person name="Zhang W."/>
            <person name="Yang X."/>
            <person name="Jeffery I.B."/>
            <person name="Cooney J.C."/>
            <person name="Kagawa T.F."/>
            <person name="Liu W."/>
            <person name="Song Y."/>
            <person name="Salvetti E."/>
            <person name="Wrobel A."/>
            <person name="Rasinkangas P."/>
            <person name="Parkhill J."/>
            <person name="Rea M.C."/>
            <person name="O'Sullivan O."/>
            <person name="Ritari J."/>
            <person name="Douillard F.P."/>
            <person name="Paul Ross R."/>
            <person name="Yang R."/>
            <person name="Briner A.E."/>
            <person name="Felis G.E."/>
            <person name="de Vos W.M."/>
            <person name="Barrangou R."/>
            <person name="Klaenhammer T.R."/>
            <person name="Caufield P.W."/>
            <person name="Cui Y."/>
            <person name="Zhang H."/>
            <person name="O'Toole P.W."/>
        </authorList>
    </citation>
    <scope>NUCLEOTIDE SEQUENCE [LARGE SCALE GENOMIC DNA]</scope>
    <source>
        <strain evidence="1 2">DSM 23026</strain>
    </source>
</reference>
<dbReference type="PATRIC" id="fig|480391.4.peg.933"/>
<dbReference type="RefSeq" id="WP_057800140.1">
    <property type="nucleotide sequence ID" value="NZ_BJZZ01000028.1"/>
</dbReference>